<keyword evidence="3" id="KW-1185">Reference proteome</keyword>
<feature type="transmembrane region" description="Helical" evidence="1">
    <location>
        <begin position="80"/>
        <end position="102"/>
    </location>
</feature>
<evidence type="ECO:0000313" key="3">
    <source>
        <dbReference type="Proteomes" id="UP000830198"/>
    </source>
</evidence>
<name>A0ABY4HUP6_CHIFI</name>
<evidence type="ECO:0008006" key="4">
    <source>
        <dbReference type="Google" id="ProtNLM"/>
    </source>
</evidence>
<accession>A0ABY4HUP6</accession>
<reference evidence="2 3" key="1">
    <citation type="submission" date="2022-04" db="EMBL/GenBank/DDBJ databases">
        <title>The arsenic-methylating capacity of Chitinophaga filiformis YT5 during chitin decomposition.</title>
        <authorList>
            <person name="Chen G."/>
            <person name="Liang Y."/>
        </authorList>
    </citation>
    <scope>NUCLEOTIDE SEQUENCE [LARGE SCALE GENOMIC DNA]</scope>
    <source>
        <strain evidence="2 3">YT5</strain>
    </source>
</reference>
<feature type="transmembrane region" description="Helical" evidence="1">
    <location>
        <begin position="108"/>
        <end position="128"/>
    </location>
</feature>
<organism evidence="2 3">
    <name type="scientific">Chitinophaga filiformis</name>
    <name type="common">Myxococcus filiformis</name>
    <name type="synonym">Flexibacter filiformis</name>
    <dbReference type="NCBI Taxonomy" id="104663"/>
    <lineage>
        <taxon>Bacteria</taxon>
        <taxon>Pseudomonadati</taxon>
        <taxon>Bacteroidota</taxon>
        <taxon>Chitinophagia</taxon>
        <taxon>Chitinophagales</taxon>
        <taxon>Chitinophagaceae</taxon>
        <taxon>Chitinophaga</taxon>
    </lineage>
</organism>
<keyword evidence="1" id="KW-1133">Transmembrane helix</keyword>
<evidence type="ECO:0000313" key="2">
    <source>
        <dbReference type="EMBL" id="UPK67503.1"/>
    </source>
</evidence>
<dbReference type="Proteomes" id="UP000830198">
    <property type="component" value="Chromosome"/>
</dbReference>
<proteinExistence type="predicted"/>
<dbReference type="RefSeq" id="WP_247809881.1">
    <property type="nucleotide sequence ID" value="NZ_CP095855.1"/>
</dbReference>
<gene>
    <name evidence="2" type="ORF">MYF79_21395</name>
</gene>
<keyword evidence="1" id="KW-0472">Membrane</keyword>
<protein>
    <recommendedName>
        <fullName evidence="4">Holin-X, holin superfamily III</fullName>
    </recommendedName>
</protein>
<evidence type="ECO:0000256" key="1">
    <source>
        <dbReference type="SAM" id="Phobius"/>
    </source>
</evidence>
<dbReference type="EMBL" id="CP095855">
    <property type="protein sequence ID" value="UPK67503.1"/>
    <property type="molecule type" value="Genomic_DNA"/>
</dbReference>
<sequence>MSDPTIPIHQQDPNNRNTPLNVELLREMAAAQKEEIKCRQQELAIRIKEISLAHELSMRNIDIHAEHVRDTPKHRFRNQLLFFSLVVTVLLILILFFIYCLYSGNKEIVMRVIEIVVTALLSGGSGYVMGKTKKEKTAAAAEHT</sequence>
<keyword evidence="1" id="KW-0812">Transmembrane</keyword>